<organism evidence="4 5">
    <name type="scientific">Slackia isoflavoniconvertens</name>
    <dbReference type="NCBI Taxonomy" id="572010"/>
    <lineage>
        <taxon>Bacteria</taxon>
        <taxon>Bacillati</taxon>
        <taxon>Actinomycetota</taxon>
        <taxon>Coriobacteriia</taxon>
        <taxon>Eggerthellales</taxon>
        <taxon>Eggerthellaceae</taxon>
        <taxon>Slackia</taxon>
    </lineage>
</organism>
<dbReference type="Proteomes" id="UP000271472">
    <property type="component" value="Unassembled WGS sequence"/>
</dbReference>
<dbReference type="GO" id="GO:0006310">
    <property type="term" value="P:DNA recombination"/>
    <property type="evidence" value="ECO:0007669"/>
    <property type="project" value="UniProtKB-KW"/>
</dbReference>
<protein>
    <recommendedName>
        <fullName evidence="3">Tyr recombinase domain-containing protein</fullName>
    </recommendedName>
</protein>
<dbReference type="GO" id="GO:0003677">
    <property type="term" value="F:DNA binding"/>
    <property type="evidence" value="ECO:0007669"/>
    <property type="project" value="UniProtKB-KW"/>
</dbReference>
<reference evidence="5" key="1">
    <citation type="submission" date="2018-05" db="EMBL/GenBank/DDBJ databases">
        <title>Genome Sequencing of selected type strains of the family Eggerthellaceae.</title>
        <authorList>
            <person name="Danylec N."/>
            <person name="Stoll D.A."/>
            <person name="Doetsch A."/>
            <person name="Huch M."/>
        </authorList>
    </citation>
    <scope>NUCLEOTIDE SEQUENCE [LARGE SCALE GENOMIC DNA]</scope>
    <source>
        <strain evidence="5">DSM 22006</strain>
    </source>
</reference>
<dbReference type="Gene3D" id="1.10.150.130">
    <property type="match status" value="1"/>
</dbReference>
<name>A0A3N0IB25_9ACTN</name>
<dbReference type="AlphaFoldDB" id="A0A3N0IB25"/>
<feature type="domain" description="Tyr recombinase" evidence="3">
    <location>
        <begin position="155"/>
        <end position="342"/>
    </location>
</feature>
<accession>A0A3N0IB25</accession>
<dbReference type="SUPFAM" id="SSF56349">
    <property type="entry name" value="DNA breaking-rejoining enzymes"/>
    <property type="match status" value="1"/>
</dbReference>
<keyword evidence="5" id="KW-1185">Reference proteome</keyword>
<dbReference type="EMBL" id="QIBZ01000011">
    <property type="protein sequence ID" value="RNM34203.1"/>
    <property type="molecule type" value="Genomic_DNA"/>
</dbReference>
<dbReference type="PROSITE" id="PS51898">
    <property type="entry name" value="TYR_RECOMBINASE"/>
    <property type="match status" value="1"/>
</dbReference>
<evidence type="ECO:0000313" key="4">
    <source>
        <dbReference type="EMBL" id="RNM34203.1"/>
    </source>
</evidence>
<dbReference type="OrthoDB" id="3175606at2"/>
<dbReference type="InterPro" id="IPR010998">
    <property type="entry name" value="Integrase_recombinase_N"/>
</dbReference>
<proteinExistence type="predicted"/>
<evidence type="ECO:0000256" key="2">
    <source>
        <dbReference type="ARBA" id="ARBA00023172"/>
    </source>
</evidence>
<dbReference type="Gene3D" id="1.10.443.10">
    <property type="entry name" value="Intergrase catalytic core"/>
    <property type="match status" value="1"/>
</dbReference>
<dbReference type="RefSeq" id="WP_123219719.1">
    <property type="nucleotide sequence ID" value="NZ_QIBZ01000011.1"/>
</dbReference>
<sequence>MTRGKKYVLRWVENTPIGRKRRSRTVYGTYREACNELAKIQATRCDQRAAPTVGQLYEARYLPWLERKYDGSESGTPKNYQRAWKNYCAPRWGGVPIDQVKPLDVQEWLDGLAYGNAYNSMIVMRRTLDFAVNLEQIPSNPFRREYEMPRKTPRRSKDVYTLEQAEAMLARIEGMPYEAAYILAAFGGCRTGESLGVRVEDVREIQAGGVRFAAASIDKQVGNLNGEIAWRTKNGQSVREAIVPEPYCDALFRVRDQRAADGFEWLCMMGAKPMGKIAARRMWIRLGGIPFANLRNSWRTFAQFEWGVGYATLELLMGHKLPGVTGNHYLRPSTEQLAEDFAAAYAEKRGHLG</sequence>
<dbReference type="InterPro" id="IPR013762">
    <property type="entry name" value="Integrase-like_cat_sf"/>
</dbReference>
<keyword evidence="2" id="KW-0233">DNA recombination</keyword>
<evidence type="ECO:0000259" key="3">
    <source>
        <dbReference type="PROSITE" id="PS51898"/>
    </source>
</evidence>
<evidence type="ECO:0000313" key="5">
    <source>
        <dbReference type="Proteomes" id="UP000271472"/>
    </source>
</evidence>
<keyword evidence="1" id="KW-0238">DNA-binding</keyword>
<comment type="caution">
    <text evidence="4">The sequence shown here is derived from an EMBL/GenBank/DDBJ whole genome shotgun (WGS) entry which is preliminary data.</text>
</comment>
<evidence type="ECO:0000256" key="1">
    <source>
        <dbReference type="ARBA" id="ARBA00023125"/>
    </source>
</evidence>
<dbReference type="InterPro" id="IPR011010">
    <property type="entry name" value="DNA_brk_join_enz"/>
</dbReference>
<dbReference type="InterPro" id="IPR002104">
    <property type="entry name" value="Integrase_catalytic"/>
</dbReference>
<gene>
    <name evidence="4" type="ORF">DMP05_06715</name>
</gene>
<dbReference type="GO" id="GO:0015074">
    <property type="term" value="P:DNA integration"/>
    <property type="evidence" value="ECO:0007669"/>
    <property type="project" value="InterPro"/>
</dbReference>